<evidence type="ECO:0000313" key="2">
    <source>
        <dbReference type="EMBL" id="CTR07782.1"/>
    </source>
</evidence>
<feature type="domain" description="Beta-lactamase-related" evidence="1">
    <location>
        <begin position="487"/>
        <end position="832"/>
    </location>
</feature>
<dbReference type="InterPro" id="IPR050789">
    <property type="entry name" value="Diverse_Enzym_Activities"/>
</dbReference>
<name>A0A0K3CGU0_RHOTO</name>
<protein>
    <submittedName>
        <fullName evidence="2">FGENESH: predicted gene_7.28 protein</fullName>
    </submittedName>
</protein>
<dbReference type="InterPro" id="IPR001466">
    <property type="entry name" value="Beta-lactam-related"/>
</dbReference>
<feature type="domain" description="Beta-lactamase-related" evidence="1">
    <location>
        <begin position="61"/>
        <end position="406"/>
    </location>
</feature>
<evidence type="ECO:0000313" key="3">
    <source>
        <dbReference type="Proteomes" id="UP000199069"/>
    </source>
</evidence>
<dbReference type="EMBL" id="CWKI01000007">
    <property type="protein sequence ID" value="CTR07782.1"/>
    <property type="molecule type" value="Genomic_DNA"/>
</dbReference>
<dbReference type="AlphaFoldDB" id="A0A0K3CGU0"/>
<reference evidence="2 3" key="1">
    <citation type="submission" date="2015-07" db="EMBL/GenBank/DDBJ databases">
        <authorList>
            <person name="Cajimat M.N.B."/>
            <person name="Milazzo M.L."/>
            <person name="Fulhorst C.F."/>
        </authorList>
    </citation>
    <scope>NUCLEOTIDE SEQUENCE [LARGE SCALE GENOMIC DNA]</scope>
    <source>
        <strain evidence="2">Single colony</strain>
    </source>
</reference>
<accession>A0A0K3CGU0</accession>
<dbReference type="PANTHER" id="PTHR43283:SF3">
    <property type="entry name" value="BETA-LACTAMASE FAMILY PROTEIN (AFU_ORTHOLOGUE AFUA_5G07500)"/>
    <property type="match status" value="1"/>
</dbReference>
<gene>
    <name evidence="2" type="primary">FGENESH: predicted gene_7.28</name>
    <name evidence="2" type="ORF">BN2166_0036430</name>
</gene>
<dbReference type="PANTHER" id="PTHR43283">
    <property type="entry name" value="BETA-LACTAMASE-RELATED"/>
    <property type="match status" value="1"/>
</dbReference>
<proteinExistence type="predicted"/>
<dbReference type="STRING" id="5286.A0A0K3CGU0"/>
<keyword evidence="3" id="KW-1185">Reference proteome</keyword>
<dbReference type="Proteomes" id="UP000199069">
    <property type="component" value="Unassembled WGS sequence"/>
</dbReference>
<dbReference type="Pfam" id="PF00144">
    <property type="entry name" value="Beta-lactamase"/>
    <property type="match status" value="2"/>
</dbReference>
<sequence length="841" mass="92947">MLSTAPAIDAAISKATADPYHNLPRAVFLAATSNDASLYEGKGGWARLPAEPVSNDVLEKEGEPITADSIFELYSATKLVAAIAVLQLVEQGKMRLEDDASTYVPELKEAKLFKGFGEDDNLILEHNATPITIGMLLTHTAGSSLAPARRCTLADNITSGFRYFMFNPDVVKIAQKLSVHPLPNAEGAIREWVTKMPLMFKPGEHMIYGPNIDWATLAVEAVSGKPLEQYFKEHIFESVPPLGIHDMSFMPNPSQIPMAFADEEDPSKPLAIRPNTPLSKTQHFGGAGLKGSPRSYLKILRMLLRGGELDGARILKKETVDLMFEDHLATNQQRQELRVFGKDMLDPATPRATEPSRDLTYGIGGALTGKDLATGRGAGALTWSGMANTYWVVDREKDVAFVVWTNVIPFACQLIHDLWFDVETELYKARMISTAPSIDALLTSATSDPYRGLPRAVVLAASSTDPVVYSGKAGYAYRPPAPASKEVLDKEGVPATDESVFEIFSCTKLVSVIACLQLVEQGKLRLEDDARDYVPELKETKLFTAFDEKGDLVFEDNSSPITIKSLLIHTAGFKYDFVDTRFPKIAEKLGIPPAPYYKGAVREWLTKTPLLDKPGEHWGYGPNIDWTSLIVESMSGLPLNEYFQKNIFAPLGIHDMSFMPNPQQITMAYANAADPSKPHTIGPNPPLSETQHFGGAGLKGSPRSYLKILRLLLRGGELDGVRLLKKETVDFMFQDQLETDQQRQDLRTWCKENVCPSTRRAAEMSKDMTQGLAGVLTGKDLPTGRGAGAMAWSGLANTHWCIDREKDVAFVVWTNLLPWGDQRFFDLYYDVETELYKGLKE</sequence>
<evidence type="ECO:0000259" key="1">
    <source>
        <dbReference type="Pfam" id="PF00144"/>
    </source>
</evidence>
<dbReference type="InterPro" id="IPR012338">
    <property type="entry name" value="Beta-lactam/transpept-like"/>
</dbReference>
<dbReference type="Gene3D" id="3.40.710.10">
    <property type="entry name" value="DD-peptidase/beta-lactamase superfamily"/>
    <property type="match status" value="2"/>
</dbReference>
<organism evidence="2 3">
    <name type="scientific">Rhodotorula toruloides</name>
    <name type="common">Yeast</name>
    <name type="synonym">Rhodosporidium toruloides</name>
    <dbReference type="NCBI Taxonomy" id="5286"/>
    <lineage>
        <taxon>Eukaryota</taxon>
        <taxon>Fungi</taxon>
        <taxon>Dikarya</taxon>
        <taxon>Basidiomycota</taxon>
        <taxon>Pucciniomycotina</taxon>
        <taxon>Microbotryomycetes</taxon>
        <taxon>Sporidiobolales</taxon>
        <taxon>Sporidiobolaceae</taxon>
        <taxon>Rhodotorula</taxon>
    </lineage>
</organism>
<dbReference type="SUPFAM" id="SSF56601">
    <property type="entry name" value="beta-lactamase/transpeptidase-like"/>
    <property type="match status" value="2"/>
</dbReference>